<dbReference type="GO" id="GO:0016787">
    <property type="term" value="F:hydrolase activity"/>
    <property type="evidence" value="ECO:0007669"/>
    <property type="project" value="UniProtKB-KW"/>
</dbReference>
<proteinExistence type="inferred from homology"/>
<dbReference type="EMBL" id="JBJXBP010000006">
    <property type="protein sequence ID" value="KAL3824336.1"/>
    <property type="molecule type" value="Genomic_DNA"/>
</dbReference>
<name>A0ABD3SIT3_9LAMI</name>
<keyword evidence="4" id="KW-0325">Glycoprotein</keyword>
<organism evidence="6 7">
    <name type="scientific">Penstemon smallii</name>
    <dbReference type="NCBI Taxonomy" id="265156"/>
    <lineage>
        <taxon>Eukaryota</taxon>
        <taxon>Viridiplantae</taxon>
        <taxon>Streptophyta</taxon>
        <taxon>Embryophyta</taxon>
        <taxon>Tracheophyta</taxon>
        <taxon>Spermatophyta</taxon>
        <taxon>Magnoliopsida</taxon>
        <taxon>eudicotyledons</taxon>
        <taxon>Gunneridae</taxon>
        <taxon>Pentapetalae</taxon>
        <taxon>asterids</taxon>
        <taxon>lamiids</taxon>
        <taxon>Lamiales</taxon>
        <taxon>Plantaginaceae</taxon>
        <taxon>Cheloneae</taxon>
        <taxon>Penstemon</taxon>
    </lineage>
</organism>
<feature type="signal peptide" evidence="5">
    <location>
        <begin position="1"/>
        <end position="26"/>
    </location>
</feature>
<dbReference type="AlphaFoldDB" id="A0ABD3SIT3"/>
<evidence type="ECO:0000256" key="2">
    <source>
        <dbReference type="ARBA" id="ARBA00022729"/>
    </source>
</evidence>
<dbReference type="InterPro" id="IPR035669">
    <property type="entry name" value="SGNH_plant_lipase-like"/>
</dbReference>
<sequence length="711" mass="77610">MGTYAISSSIKAVCFLVFVLASTTSSQNTRCPFDLLYHLGDGVFDNGNAIANMRHGSRLPAAKLPYGNTHPGNPTGRWSDGLLDIDYGAQGLGFPEITAYLSENVSSANAIMFAVARSPVLDSTFFTSRGIRIPPYTVSLSVQMSWFKKYLNTICSTPADRANKLANALFLFGDVEANDITYSLIQGKSLQQVRSYIPYVTKAQISAAREVIKMGATRVILPGNAPLGCYPFILNELASVNSADYDDMGCLKSVNDLIILKNDDLQQSIEGLRKEFPSTFIMYADFYNSELSLIRNNFAIQSCCGIGGKYNYDSKRFCGSPGVPVCSNPNKYFFWDGIHLTQEANNRLSTALAQSALKKREIMSSTYAISSTIKAVCFLVFVLAGTTSSQNTRCPFDLLYHLGDGVFDNGNAIANMRHGSRLPAAKLPYGNTHPGNPTGRWSDGLLDIDYGAQGLGFPEITAYLSENVSTANAIMFAVARSPVLDTTFFTSRGIRIPPYTVSLSVQMSWFKKYLSTICSTPADRANKLANALFLFGDVEANDITYSLIQGKSLQQVRSYIPYVTKAQISAAREVIKMGATRVILPGNAPLGCYPFILNELASVNSADYDDMGCLKSVNDLIILKNKDLQQAIEGLRKEFPSNNFAIQACCGIGGKYNYDSKRFCGSPGVPVCSNPNKYFFWDGIHLTQEANNRLSTALAQSALVTLNCTVS</sequence>
<dbReference type="Proteomes" id="UP001634393">
    <property type="component" value="Unassembled WGS sequence"/>
</dbReference>
<evidence type="ECO:0000256" key="3">
    <source>
        <dbReference type="ARBA" id="ARBA00022801"/>
    </source>
</evidence>
<evidence type="ECO:0000256" key="5">
    <source>
        <dbReference type="SAM" id="SignalP"/>
    </source>
</evidence>
<dbReference type="Gene3D" id="3.40.50.1110">
    <property type="entry name" value="SGNH hydrolase"/>
    <property type="match status" value="2"/>
</dbReference>
<keyword evidence="3" id="KW-0378">Hydrolase</keyword>
<gene>
    <name evidence="6" type="ORF">ACJIZ3_020365</name>
</gene>
<dbReference type="Pfam" id="PF00657">
    <property type="entry name" value="Lipase_GDSL"/>
    <property type="match status" value="2"/>
</dbReference>
<evidence type="ECO:0000313" key="7">
    <source>
        <dbReference type="Proteomes" id="UP001634393"/>
    </source>
</evidence>
<evidence type="ECO:0000256" key="1">
    <source>
        <dbReference type="ARBA" id="ARBA00008668"/>
    </source>
</evidence>
<keyword evidence="7" id="KW-1185">Reference proteome</keyword>
<evidence type="ECO:0000313" key="6">
    <source>
        <dbReference type="EMBL" id="KAL3824336.1"/>
    </source>
</evidence>
<comment type="caution">
    <text evidence="6">The sequence shown here is derived from an EMBL/GenBank/DDBJ whole genome shotgun (WGS) entry which is preliminary data.</text>
</comment>
<protein>
    <submittedName>
        <fullName evidence="6">Uncharacterized protein</fullName>
    </submittedName>
</protein>
<dbReference type="PANTHER" id="PTHR22835">
    <property type="entry name" value="ZINC FINGER FYVE DOMAIN CONTAINING PROTEIN"/>
    <property type="match status" value="1"/>
</dbReference>
<dbReference type="CDD" id="cd01837">
    <property type="entry name" value="SGNH_plant_lipase_like"/>
    <property type="match status" value="1"/>
</dbReference>
<evidence type="ECO:0000256" key="4">
    <source>
        <dbReference type="ARBA" id="ARBA00023180"/>
    </source>
</evidence>
<keyword evidence="2 5" id="KW-0732">Signal</keyword>
<reference evidence="6 7" key="1">
    <citation type="submission" date="2024-12" db="EMBL/GenBank/DDBJ databases">
        <title>The unique morphological basis and parallel evolutionary history of personate flowers in Penstemon.</title>
        <authorList>
            <person name="Depatie T.H."/>
            <person name="Wessinger C.A."/>
        </authorList>
    </citation>
    <scope>NUCLEOTIDE SEQUENCE [LARGE SCALE GENOMIC DNA]</scope>
    <source>
        <strain evidence="6">WTNN_2</strain>
        <tissue evidence="6">Leaf</tissue>
    </source>
</reference>
<feature type="chain" id="PRO_5044844609" evidence="5">
    <location>
        <begin position="27"/>
        <end position="711"/>
    </location>
</feature>
<comment type="similarity">
    <text evidence="1">Belongs to the 'GDSL' lipolytic enzyme family.</text>
</comment>
<dbReference type="InterPro" id="IPR001087">
    <property type="entry name" value="GDSL"/>
</dbReference>
<dbReference type="InterPro" id="IPR036514">
    <property type="entry name" value="SGNH_hydro_sf"/>
</dbReference>
<dbReference type="PANTHER" id="PTHR22835:SF683">
    <property type="entry name" value="OS05G0506800 PROTEIN"/>
    <property type="match status" value="1"/>
</dbReference>
<accession>A0ABD3SIT3</accession>